<dbReference type="SUPFAM" id="SSF53756">
    <property type="entry name" value="UDP-Glycosyltransferase/glycogen phosphorylase"/>
    <property type="match status" value="1"/>
</dbReference>
<keyword evidence="1" id="KW-0472">Membrane</keyword>
<feature type="transmembrane region" description="Helical" evidence="1">
    <location>
        <begin position="6"/>
        <end position="28"/>
    </location>
</feature>
<dbReference type="Proteomes" id="UP000655751">
    <property type="component" value="Unassembled WGS sequence"/>
</dbReference>
<dbReference type="AlphaFoldDB" id="A0A931IJW0"/>
<dbReference type="RefSeq" id="WP_196153308.1">
    <property type="nucleotide sequence ID" value="NZ_JADMLG010000020.1"/>
</dbReference>
<keyword evidence="1" id="KW-1133">Transmembrane helix</keyword>
<evidence type="ECO:0000313" key="3">
    <source>
        <dbReference type="Proteomes" id="UP000655751"/>
    </source>
</evidence>
<proteinExistence type="predicted"/>
<protein>
    <submittedName>
        <fullName evidence="2">Uncharacterized protein</fullName>
    </submittedName>
</protein>
<keyword evidence="3" id="KW-1185">Reference proteome</keyword>
<keyword evidence="1" id="KW-0812">Transmembrane</keyword>
<reference evidence="2" key="1">
    <citation type="submission" date="2020-11" db="EMBL/GenBank/DDBJ databases">
        <title>Nocardia NEAU-351.nov., a novel actinomycete isolated from the cow dung.</title>
        <authorList>
            <person name="Zhang X."/>
        </authorList>
    </citation>
    <scope>NUCLEOTIDE SEQUENCE</scope>
    <source>
        <strain evidence="2">NEAU-351</strain>
    </source>
</reference>
<organism evidence="2 3">
    <name type="scientific">Nocardia bovistercoris</name>
    <dbReference type="NCBI Taxonomy" id="2785916"/>
    <lineage>
        <taxon>Bacteria</taxon>
        <taxon>Bacillati</taxon>
        <taxon>Actinomycetota</taxon>
        <taxon>Actinomycetes</taxon>
        <taxon>Mycobacteriales</taxon>
        <taxon>Nocardiaceae</taxon>
        <taxon>Nocardia</taxon>
    </lineage>
</organism>
<name>A0A931IJW0_9NOCA</name>
<evidence type="ECO:0000313" key="2">
    <source>
        <dbReference type="EMBL" id="MBH0781000.1"/>
    </source>
</evidence>
<evidence type="ECO:0000256" key="1">
    <source>
        <dbReference type="SAM" id="Phobius"/>
    </source>
</evidence>
<sequence>MQPDLIVYESITFAGLVAAAALGIPALAHFGGRAARTGDDEEQPGAVARVCRHLSAVRRCGEDRTVGVDRSLPDRHPAATDR</sequence>
<dbReference type="Gene3D" id="3.40.50.2000">
    <property type="entry name" value="Glycogen Phosphorylase B"/>
    <property type="match status" value="1"/>
</dbReference>
<dbReference type="EMBL" id="JADMLG010000020">
    <property type="protein sequence ID" value="MBH0781000.1"/>
    <property type="molecule type" value="Genomic_DNA"/>
</dbReference>
<comment type="caution">
    <text evidence="2">The sequence shown here is derived from an EMBL/GenBank/DDBJ whole genome shotgun (WGS) entry which is preliminary data.</text>
</comment>
<gene>
    <name evidence="2" type="ORF">IT779_32485</name>
</gene>
<accession>A0A931IJW0</accession>